<comment type="caution">
    <text evidence="2">The sequence shown here is derived from an EMBL/GenBank/DDBJ whole genome shotgun (WGS) entry which is preliminary data.</text>
</comment>
<dbReference type="PANTHER" id="PTHR39209:SF2">
    <property type="entry name" value="CYTOPLASMIC PROTEIN"/>
    <property type="match status" value="1"/>
</dbReference>
<feature type="domain" description="B3/B4 tRNA-binding" evidence="1">
    <location>
        <begin position="62"/>
        <end position="216"/>
    </location>
</feature>
<organism evidence="2">
    <name type="scientific">marine sediment metagenome</name>
    <dbReference type="NCBI Taxonomy" id="412755"/>
    <lineage>
        <taxon>unclassified sequences</taxon>
        <taxon>metagenomes</taxon>
        <taxon>ecological metagenomes</taxon>
    </lineage>
</organism>
<dbReference type="AlphaFoldDB" id="X0SKJ7"/>
<sequence>MKDIVSQEVLAKFPNYIRGVVIARGVDNHGENQKLIEMLSEVVAKATQDESLQAIKAHPRIASWRQAYTDFGTNPNKFYCSIESLGRRARRGDQLPYINTLVALFNYFSVKHMVPSGGDDLHSADGDLRLTLAKGDEPFTPLNSDAVEYAPAGEVIYVDNSRVMCRRWNWRQGDHTKLMPETTDVAINVDCLPPVAKGEAGAITEELAGLVREFCGGEVKHLLLDAASNERDIG</sequence>
<evidence type="ECO:0000259" key="1">
    <source>
        <dbReference type="SMART" id="SM00873"/>
    </source>
</evidence>
<dbReference type="Gene3D" id="3.50.40.10">
    <property type="entry name" value="Phenylalanyl-trna Synthetase, Chain B, domain 3"/>
    <property type="match status" value="1"/>
</dbReference>
<name>X0SKJ7_9ZZZZ</name>
<dbReference type="PANTHER" id="PTHR39209">
    <property type="match status" value="1"/>
</dbReference>
<dbReference type="InterPro" id="IPR020825">
    <property type="entry name" value="Phe-tRNA_synthase-like_B3/B4"/>
</dbReference>
<evidence type="ECO:0000313" key="2">
    <source>
        <dbReference type="EMBL" id="GAF75661.1"/>
    </source>
</evidence>
<dbReference type="GO" id="GO:0004826">
    <property type="term" value="F:phenylalanine-tRNA ligase activity"/>
    <property type="evidence" value="ECO:0007669"/>
    <property type="project" value="InterPro"/>
</dbReference>
<dbReference type="InterPro" id="IPR005146">
    <property type="entry name" value="B3/B4_tRNA-bd"/>
</dbReference>
<dbReference type="SUPFAM" id="SSF56037">
    <property type="entry name" value="PheT/TilS domain"/>
    <property type="match status" value="1"/>
</dbReference>
<proteinExistence type="predicted"/>
<dbReference type="SMART" id="SM00873">
    <property type="entry name" value="B3_4"/>
    <property type="match status" value="1"/>
</dbReference>
<dbReference type="GO" id="GO:0003723">
    <property type="term" value="F:RNA binding"/>
    <property type="evidence" value="ECO:0007669"/>
    <property type="project" value="InterPro"/>
</dbReference>
<accession>X0SKJ7</accession>
<reference evidence="2" key="1">
    <citation type="journal article" date="2014" name="Front. Microbiol.">
        <title>High frequency of phylogenetically diverse reductive dehalogenase-homologous genes in deep subseafloor sedimentary metagenomes.</title>
        <authorList>
            <person name="Kawai M."/>
            <person name="Futagami T."/>
            <person name="Toyoda A."/>
            <person name="Takaki Y."/>
            <person name="Nishi S."/>
            <person name="Hori S."/>
            <person name="Arai W."/>
            <person name="Tsubouchi T."/>
            <person name="Morono Y."/>
            <person name="Uchiyama I."/>
            <person name="Ito T."/>
            <person name="Fujiyama A."/>
            <person name="Inagaki F."/>
            <person name="Takami H."/>
        </authorList>
    </citation>
    <scope>NUCLEOTIDE SEQUENCE</scope>
    <source>
        <strain evidence="2">Expedition CK06-06</strain>
    </source>
</reference>
<protein>
    <recommendedName>
        <fullName evidence="1">B3/B4 tRNA-binding domain-containing protein</fullName>
    </recommendedName>
</protein>
<gene>
    <name evidence="2" type="ORF">S01H1_17872</name>
</gene>
<dbReference type="EMBL" id="BARS01009507">
    <property type="protein sequence ID" value="GAF75661.1"/>
    <property type="molecule type" value="Genomic_DNA"/>
</dbReference>
<dbReference type="Pfam" id="PF03483">
    <property type="entry name" value="B3_4"/>
    <property type="match status" value="1"/>
</dbReference>